<dbReference type="InterPro" id="IPR007163">
    <property type="entry name" value="VCA0040-like"/>
</dbReference>
<feature type="transmembrane region" description="Helical" evidence="1">
    <location>
        <begin position="75"/>
        <end position="97"/>
    </location>
</feature>
<gene>
    <name evidence="3" type="ORF">DW782_20370</name>
    <name evidence="2" type="ORF">GKD59_20900</name>
</gene>
<dbReference type="Proteomes" id="UP000284660">
    <property type="component" value="Unassembled WGS sequence"/>
</dbReference>
<feature type="transmembrane region" description="Helical" evidence="1">
    <location>
        <begin position="277"/>
        <end position="295"/>
    </location>
</feature>
<accession>A0A174VDE1</accession>
<feature type="transmembrane region" description="Helical" evidence="1">
    <location>
        <begin position="157"/>
        <end position="185"/>
    </location>
</feature>
<keyword evidence="1" id="KW-1133">Transmembrane helix</keyword>
<keyword evidence="1" id="KW-0472">Membrane</keyword>
<dbReference type="Pfam" id="PF04018">
    <property type="entry name" value="VCA0040-like"/>
    <property type="match status" value="1"/>
</dbReference>
<evidence type="ECO:0000313" key="4">
    <source>
        <dbReference type="Proteomes" id="UP000284660"/>
    </source>
</evidence>
<dbReference type="PANTHER" id="PTHR37308">
    <property type="entry name" value="INTEGRAL MEMBRANE PROTEIN"/>
    <property type="match status" value="1"/>
</dbReference>
<reference evidence="2 5" key="2">
    <citation type="journal article" date="2019" name="Nat. Med.">
        <title>A library of human gut bacterial isolates paired with longitudinal multiomics data enables mechanistic microbiome research.</title>
        <authorList>
            <person name="Poyet M."/>
            <person name="Groussin M."/>
            <person name="Gibbons S.M."/>
            <person name="Avila-Pacheco J."/>
            <person name="Jiang X."/>
            <person name="Kearney S.M."/>
            <person name="Perrotta A.R."/>
            <person name="Berdy B."/>
            <person name="Zhao S."/>
            <person name="Lieberman T.D."/>
            <person name="Swanson P.K."/>
            <person name="Smith M."/>
            <person name="Roesemann S."/>
            <person name="Alexander J.E."/>
            <person name="Rich S.A."/>
            <person name="Livny J."/>
            <person name="Vlamakis H."/>
            <person name="Clish C."/>
            <person name="Bullock K."/>
            <person name="Deik A."/>
            <person name="Scott J."/>
            <person name="Pierce K.A."/>
            <person name="Xavier R.J."/>
            <person name="Alm E.J."/>
        </authorList>
    </citation>
    <scope>NUCLEOTIDE SEQUENCE [LARGE SCALE GENOMIC DNA]</scope>
    <source>
        <strain evidence="2 5">BIOML-A41</strain>
    </source>
</reference>
<proteinExistence type="predicted"/>
<organism evidence="2 5">
    <name type="scientific">Parabacteroides distasonis</name>
    <dbReference type="NCBI Taxonomy" id="823"/>
    <lineage>
        <taxon>Bacteria</taxon>
        <taxon>Pseudomonadati</taxon>
        <taxon>Bacteroidota</taxon>
        <taxon>Bacteroidia</taxon>
        <taxon>Bacteroidales</taxon>
        <taxon>Tannerellaceae</taxon>
        <taxon>Parabacteroides</taxon>
    </lineage>
</organism>
<evidence type="ECO:0000313" key="2">
    <source>
        <dbReference type="EMBL" id="MRY60312.1"/>
    </source>
</evidence>
<reference evidence="3 4" key="1">
    <citation type="submission" date="2018-08" db="EMBL/GenBank/DDBJ databases">
        <title>A genome reference for cultivated species of the human gut microbiota.</title>
        <authorList>
            <person name="Zou Y."/>
            <person name="Xue W."/>
            <person name="Luo G."/>
        </authorList>
    </citation>
    <scope>NUCLEOTIDE SEQUENCE [LARGE SCALE GENOMIC DNA]</scope>
    <source>
        <strain evidence="3 4">AM30-4</strain>
    </source>
</reference>
<dbReference type="RefSeq" id="WP_008780454.1">
    <property type="nucleotide sequence ID" value="NZ_AP019729.1"/>
</dbReference>
<feature type="transmembrane region" description="Helical" evidence="1">
    <location>
        <begin position="103"/>
        <end position="120"/>
    </location>
</feature>
<dbReference type="Proteomes" id="UP000463337">
    <property type="component" value="Unassembled WGS sequence"/>
</dbReference>
<name>A0A174VDE1_PARDI</name>
<feature type="transmembrane region" description="Helical" evidence="1">
    <location>
        <begin position="132"/>
        <end position="151"/>
    </location>
</feature>
<sequence length="305" mass="33325">MPNKRNLKDYGFLVLKGMGMGAADVVPGVSGGTIAFIVGIYEELIDSIKSINGTTLKQLFTGKIAAFWKGINANFLLSIVGGIGISIFSLAKIITYLLVYHPILVWSFFFGLVLASTWFVSKDIKQWNWKTILSFVVGGVIAFYITVATPAETPSNLLFIFLCGAIAICAMILPGISGSFILVLLGKYFYIMEAVKTFNVPVMLVFIAGAAIGITTFSRVLSFALRKFHDITIAVLAGFMLGSLNKVWPWKETIETYVDSHGMTKPLVEANIAPNQFVWEAVGLMILGFGIVYFLEKLSQKSAKA</sequence>
<keyword evidence="1" id="KW-0812">Transmembrane</keyword>
<feature type="transmembrane region" description="Helical" evidence="1">
    <location>
        <begin position="197"/>
        <end position="217"/>
    </location>
</feature>
<comment type="caution">
    <text evidence="2">The sequence shown here is derived from an EMBL/GenBank/DDBJ whole genome shotgun (WGS) entry which is preliminary data.</text>
</comment>
<dbReference type="PANTHER" id="PTHR37308:SF1">
    <property type="entry name" value="POLYPRENYL-PHOSPHATE TRANSPORTER"/>
    <property type="match status" value="1"/>
</dbReference>
<evidence type="ECO:0000313" key="5">
    <source>
        <dbReference type="Proteomes" id="UP000463337"/>
    </source>
</evidence>
<evidence type="ECO:0000256" key="1">
    <source>
        <dbReference type="SAM" id="Phobius"/>
    </source>
</evidence>
<evidence type="ECO:0000313" key="3">
    <source>
        <dbReference type="EMBL" id="RHD71072.1"/>
    </source>
</evidence>
<dbReference type="AlphaFoldDB" id="A0A174VDE1"/>
<dbReference type="EMBL" id="QSJN01000020">
    <property type="protein sequence ID" value="RHD71072.1"/>
    <property type="molecule type" value="Genomic_DNA"/>
</dbReference>
<protein>
    <submittedName>
        <fullName evidence="2">DUF368 domain-containing protein</fullName>
    </submittedName>
</protein>
<dbReference type="EMBL" id="WKLT01000029">
    <property type="protein sequence ID" value="MRY60312.1"/>
    <property type="molecule type" value="Genomic_DNA"/>
</dbReference>